<dbReference type="EMBL" id="MVGT01002328">
    <property type="protein sequence ID" value="OVA08552.1"/>
    <property type="molecule type" value="Genomic_DNA"/>
</dbReference>
<protein>
    <recommendedName>
        <fullName evidence="1">KIB1-4 beta-propeller domain-containing protein</fullName>
    </recommendedName>
</protein>
<dbReference type="PANTHER" id="PTHR44259:SF114">
    <property type="entry name" value="OS06G0707300 PROTEIN"/>
    <property type="match status" value="1"/>
</dbReference>
<dbReference type="OrthoDB" id="642536at2759"/>
<evidence type="ECO:0000313" key="2">
    <source>
        <dbReference type="EMBL" id="OVA08552.1"/>
    </source>
</evidence>
<dbReference type="OMA" id="VRFACVC"/>
<dbReference type="PANTHER" id="PTHR44259">
    <property type="entry name" value="OS07G0183000 PROTEIN-RELATED"/>
    <property type="match status" value="1"/>
</dbReference>
<proteinExistence type="predicted"/>
<name>A0A200QDP0_MACCD</name>
<dbReference type="InParanoid" id="A0A200QDP0"/>
<dbReference type="Pfam" id="PF03478">
    <property type="entry name" value="Beta-prop_KIB1-4"/>
    <property type="match status" value="1"/>
</dbReference>
<reference evidence="2 3" key="1">
    <citation type="journal article" date="2017" name="Mol. Plant">
        <title>The Genome of Medicinal Plant Macleaya cordata Provides New Insights into Benzylisoquinoline Alkaloids Metabolism.</title>
        <authorList>
            <person name="Liu X."/>
            <person name="Liu Y."/>
            <person name="Huang P."/>
            <person name="Ma Y."/>
            <person name="Qing Z."/>
            <person name="Tang Q."/>
            <person name="Cao H."/>
            <person name="Cheng P."/>
            <person name="Zheng Y."/>
            <person name="Yuan Z."/>
            <person name="Zhou Y."/>
            <person name="Liu J."/>
            <person name="Tang Z."/>
            <person name="Zhuo Y."/>
            <person name="Zhang Y."/>
            <person name="Yu L."/>
            <person name="Huang J."/>
            <person name="Yang P."/>
            <person name="Peng Q."/>
            <person name="Zhang J."/>
            <person name="Jiang W."/>
            <person name="Zhang Z."/>
            <person name="Lin K."/>
            <person name="Ro D.K."/>
            <person name="Chen X."/>
            <person name="Xiong X."/>
            <person name="Shang Y."/>
            <person name="Huang S."/>
            <person name="Zeng J."/>
        </authorList>
    </citation>
    <scope>NUCLEOTIDE SEQUENCE [LARGE SCALE GENOMIC DNA]</scope>
    <source>
        <strain evidence="3">cv. BLH2017</strain>
        <tissue evidence="2">Root</tissue>
    </source>
</reference>
<gene>
    <name evidence="2" type="ORF">BVC80_209g296</name>
</gene>
<dbReference type="Proteomes" id="UP000195402">
    <property type="component" value="Unassembled WGS sequence"/>
</dbReference>
<dbReference type="InterPro" id="IPR005174">
    <property type="entry name" value="KIB1-4_b-propeller"/>
</dbReference>
<dbReference type="AlphaFoldDB" id="A0A200QDP0"/>
<evidence type="ECO:0000259" key="1">
    <source>
        <dbReference type="Pfam" id="PF03478"/>
    </source>
</evidence>
<evidence type="ECO:0000313" key="3">
    <source>
        <dbReference type="Proteomes" id="UP000195402"/>
    </source>
</evidence>
<organism evidence="2 3">
    <name type="scientific">Macleaya cordata</name>
    <name type="common">Five-seeded plume-poppy</name>
    <name type="synonym">Bocconia cordata</name>
    <dbReference type="NCBI Taxonomy" id="56857"/>
    <lineage>
        <taxon>Eukaryota</taxon>
        <taxon>Viridiplantae</taxon>
        <taxon>Streptophyta</taxon>
        <taxon>Embryophyta</taxon>
        <taxon>Tracheophyta</taxon>
        <taxon>Spermatophyta</taxon>
        <taxon>Magnoliopsida</taxon>
        <taxon>Ranunculales</taxon>
        <taxon>Papaveraceae</taxon>
        <taxon>Papaveroideae</taxon>
        <taxon>Macleaya</taxon>
    </lineage>
</organism>
<sequence>MPDLATSSCQSSSCGTSSIVRFAKPLTSKNQITNFSFRDQKSFPIILSFGNLGEIQLESLSAKLQIKLDEPETPPKSRFRGSSQGWLVVVELGPIIFLLNPLSSIQIQLPPVTTFPCVLDFDVQHIGEEYLVQLPGYADPSSKCMDNMRDLFITKIVLSSSPTSLNEDYVVVAIHNFFSPRLAYYYKGSVAICDLSGLSPLVTVIEPPLPNDAPQVGDALGIYLVVDSFGELLLVARFCFCGYDSECDSDVLRTYGFYVFKLDLSEPVWVEVESIGDHMLFVGRNSSLCLLATDFSGCDGNCIYFVDDYSELGAAYDFQPGIHDNGVYNIEDCSTKPLPSCTRKSRMLSASPIWVTPNPC</sequence>
<accession>A0A200QDP0</accession>
<comment type="caution">
    <text evidence="2">The sequence shown here is derived from an EMBL/GenBank/DDBJ whole genome shotgun (WGS) entry which is preliminary data.</text>
</comment>
<feature type="domain" description="KIB1-4 beta-propeller" evidence="1">
    <location>
        <begin position="185"/>
        <end position="329"/>
    </location>
</feature>
<keyword evidence="3" id="KW-1185">Reference proteome</keyword>
<dbReference type="InterPro" id="IPR050942">
    <property type="entry name" value="F-box_BR-signaling"/>
</dbReference>
<dbReference type="STRING" id="56857.A0A200QDP0"/>